<organism evidence="2 3">
    <name type="scientific">Desmophyllum pertusum</name>
    <dbReference type="NCBI Taxonomy" id="174260"/>
    <lineage>
        <taxon>Eukaryota</taxon>
        <taxon>Metazoa</taxon>
        <taxon>Cnidaria</taxon>
        <taxon>Anthozoa</taxon>
        <taxon>Hexacorallia</taxon>
        <taxon>Scleractinia</taxon>
        <taxon>Caryophylliina</taxon>
        <taxon>Caryophylliidae</taxon>
        <taxon>Desmophyllum</taxon>
    </lineage>
</organism>
<keyword evidence="3" id="KW-1185">Reference proteome</keyword>
<accession>A0A9X0A7S5</accession>
<sequence>MIATKFTIAILVSFLGVVASERDPKWAKRLHDVLQARDSYVEKLDNVMKDITAQNVEEFIAILEQVSSQLTGIDNLDLSTVENDRTLIQGLIDQPEEPIVTKFLQSKNLKENYNKRGLGFILRTLRAHYDYRCINKLFSPPQTQSADATIPIDTMCSGVSEDLGKQDNFIFSTDKICSNIKQCSGQQTPHPYGDTDGTNVQDACTEDNRCDVGKALPMMGALLWYKISAFIVRSFCSNSLGRPEKSALKTDLEEIERMTNLILAYSSTFYWSDFFKKAVKVNAFSNLANAMALVEERKNAIGFVSLACIDLQAEDVCAVGSIYKAFQSLKKIKHDRQNPPPTRNLRLYSKIDNAKMILLKSDALDHITLLGNIRRLDENLQAAVEGISKYFHGLATYDQGIAAADVTFLKDKLEVFDGKATTLSAKLEKDIKDAMTALLAAQAAQVVEETTILGLKIAEHANPLKVIFGGIEAGDIYEQTTEVARSVTELARGAALMDNLKKVYEDTSGLAKDFIDNAAQISNLDKMVEAIKTNTIDEIGFDADKFIKGYGAYTPKVDKARLAQNDALWAAFKGSTCDLLFGAQGIGAAAAQAVVGGMLLCENLEGTLAEFAALRENIFDFQFDLVDALARVVRGNVAKKLAESITVTHDLLDASQLMLGFFMTQYRLQSHAALYCDKLEYLNQGKAISACSSTGFFTEHELDTLIAYNPDTTYHLDERFVYIPTRPEFDGDTAYINLPSLAKGNPVTFRLPARRSWLRKYNWLARGEILAPFVESFKLYLPLKEYKTGSEKQHSRTRITLNSIAGSSFSETTKVAYNVPFEHSNYITIYTEGYDRCPRDKEMSNPYSLCDNLPSICDTTDRVPPTTKGIMPTILSTWKLSYTIETGERDLTWSAPNPATNVLLIGSVKLRYLPNPNKRRVLWRPRDEAPFGCCTGNAYRSDWKNRACVPCPSKPDSPTDSVTNLRGYYCEKGDEDVAGEPAEIESST</sequence>
<reference evidence="2" key="1">
    <citation type="submission" date="2023-01" db="EMBL/GenBank/DDBJ databases">
        <title>Genome assembly of the deep-sea coral Lophelia pertusa.</title>
        <authorList>
            <person name="Herrera S."/>
            <person name="Cordes E."/>
        </authorList>
    </citation>
    <scope>NUCLEOTIDE SEQUENCE</scope>
    <source>
        <strain evidence="2">USNM1676648</strain>
        <tissue evidence="2">Polyp</tissue>
    </source>
</reference>
<evidence type="ECO:0000313" key="2">
    <source>
        <dbReference type="EMBL" id="KAJ7394900.1"/>
    </source>
</evidence>
<protein>
    <submittedName>
        <fullName evidence="2">Uncharacterized protein</fullName>
    </submittedName>
</protein>
<dbReference type="Proteomes" id="UP001163046">
    <property type="component" value="Unassembled WGS sequence"/>
</dbReference>
<evidence type="ECO:0000313" key="3">
    <source>
        <dbReference type="Proteomes" id="UP001163046"/>
    </source>
</evidence>
<comment type="caution">
    <text evidence="2">The sequence shown here is derived from an EMBL/GenBank/DDBJ whole genome shotgun (WGS) entry which is preliminary data.</text>
</comment>
<name>A0A9X0A7S5_9CNID</name>
<keyword evidence="1" id="KW-0732">Signal</keyword>
<proteinExistence type="predicted"/>
<feature type="chain" id="PRO_5040882842" evidence="1">
    <location>
        <begin position="21"/>
        <end position="988"/>
    </location>
</feature>
<dbReference type="OrthoDB" id="5955502at2759"/>
<gene>
    <name evidence="2" type="ORF">OS493_000737</name>
</gene>
<evidence type="ECO:0000256" key="1">
    <source>
        <dbReference type="SAM" id="SignalP"/>
    </source>
</evidence>
<feature type="signal peptide" evidence="1">
    <location>
        <begin position="1"/>
        <end position="20"/>
    </location>
</feature>
<dbReference type="AlphaFoldDB" id="A0A9X0A7S5"/>
<dbReference type="EMBL" id="MU825396">
    <property type="protein sequence ID" value="KAJ7394900.1"/>
    <property type="molecule type" value="Genomic_DNA"/>
</dbReference>